<dbReference type="HAMAP" id="MF_00134_B">
    <property type="entry name" value="IGPS_B"/>
    <property type="match status" value="1"/>
</dbReference>
<evidence type="ECO:0000256" key="7">
    <source>
        <dbReference type="ARBA" id="ARBA00023239"/>
    </source>
</evidence>
<reference evidence="10 11" key="1">
    <citation type="journal article" date="2022" name="Genome Biol. Evol.">
        <title>Host diet, physiology and behaviors set the stage for Lachnospiraceae cladogenesis.</title>
        <authorList>
            <person name="Vera-Ponce De Leon A."/>
            <person name="Schneider M."/>
            <person name="Jahnes B.C."/>
            <person name="Sadowski V."/>
            <person name="Camuy-Velez L.A."/>
            <person name="Duan J."/>
            <person name="Sabree Z.L."/>
        </authorList>
    </citation>
    <scope>NUCLEOTIDE SEQUENCE [LARGE SCALE GENOMIC DNA]</scope>
    <source>
        <strain evidence="10 11">PAL113</strain>
    </source>
</reference>
<dbReference type="InterPro" id="IPR013798">
    <property type="entry name" value="Indole-3-glycerol_P_synth_dom"/>
</dbReference>
<sequence>MILDKLAKSTRKRVEEKKKIKSYKEIEREALSLSINQDKSFYEAIRKDGISFICEIKQASPSKGIIAENFPYMDIAIEYEAVGASAISVLTEPEYFKGKDEYLLQISEKVKIPTLRKDFTVDPYQIYEAKLLGASAILLICSLLTLEELKSYNKITKELGLSALIEAHDEEEVKKAIECGGDIIGVNNRNLKDFTVDLTNSIRLRELVPKDILFVSESGIQTPEDIQRLQANNVDAVLIGETFMRSENKKEMIRKLRGDEI</sequence>
<protein>
    <recommendedName>
        <fullName evidence="8">Indole-3-glycerol phosphate synthase</fullName>
        <shortName evidence="8">IGPS</shortName>
        <ecNumber evidence="8">4.1.1.48</ecNumber>
    </recommendedName>
</protein>
<dbReference type="GO" id="GO:0004425">
    <property type="term" value="F:indole-3-glycerol-phosphate synthase activity"/>
    <property type="evidence" value="ECO:0007669"/>
    <property type="project" value="UniProtKB-EC"/>
</dbReference>
<evidence type="ECO:0000313" key="10">
    <source>
        <dbReference type="EMBL" id="MCP1101578.1"/>
    </source>
</evidence>
<accession>A0ABT1E6W6</accession>
<feature type="domain" description="Indole-3-glycerol phosphate synthase" evidence="9">
    <location>
        <begin position="3"/>
        <end position="256"/>
    </location>
</feature>
<dbReference type="Proteomes" id="UP001523566">
    <property type="component" value="Unassembled WGS sequence"/>
</dbReference>
<keyword evidence="3 8" id="KW-0028">Amino-acid biosynthesis</keyword>
<dbReference type="CDD" id="cd00331">
    <property type="entry name" value="IGPS"/>
    <property type="match status" value="1"/>
</dbReference>
<evidence type="ECO:0000259" key="9">
    <source>
        <dbReference type="Pfam" id="PF00218"/>
    </source>
</evidence>
<evidence type="ECO:0000256" key="3">
    <source>
        <dbReference type="ARBA" id="ARBA00022605"/>
    </source>
</evidence>
<comment type="pathway">
    <text evidence="2 8">Amino-acid biosynthesis; L-tryptophan biosynthesis; L-tryptophan from chorismate: step 4/5.</text>
</comment>
<dbReference type="EMBL" id="JAMZFW010000004">
    <property type="protein sequence ID" value="MCP1101578.1"/>
    <property type="molecule type" value="Genomic_DNA"/>
</dbReference>
<keyword evidence="5 8" id="KW-0822">Tryptophan biosynthesis</keyword>
<evidence type="ECO:0000256" key="2">
    <source>
        <dbReference type="ARBA" id="ARBA00004696"/>
    </source>
</evidence>
<comment type="caution">
    <text evidence="10">The sequence shown here is derived from an EMBL/GenBank/DDBJ whole genome shotgun (WGS) entry which is preliminary data.</text>
</comment>
<dbReference type="InterPro" id="IPR011060">
    <property type="entry name" value="RibuloseP-bd_barrel"/>
</dbReference>
<dbReference type="PANTHER" id="PTHR22854">
    <property type="entry name" value="TRYPTOPHAN BIOSYNTHESIS PROTEIN"/>
    <property type="match status" value="1"/>
</dbReference>
<organism evidence="10 11">
    <name type="scientific">Aequitasia blattaphilus</name>
    <dbReference type="NCBI Taxonomy" id="2949332"/>
    <lineage>
        <taxon>Bacteria</taxon>
        <taxon>Bacillati</taxon>
        <taxon>Bacillota</taxon>
        <taxon>Clostridia</taxon>
        <taxon>Lachnospirales</taxon>
        <taxon>Lachnospiraceae</taxon>
        <taxon>Aequitasia</taxon>
    </lineage>
</organism>
<gene>
    <name evidence="8 10" type="primary">trpC</name>
    <name evidence="10" type="ORF">NK125_04010</name>
</gene>
<comment type="catalytic activity">
    <reaction evidence="1 8">
        <text>1-(2-carboxyphenylamino)-1-deoxy-D-ribulose 5-phosphate + H(+) = (1S,2R)-1-C-(indol-3-yl)glycerol 3-phosphate + CO2 + H2O</text>
        <dbReference type="Rhea" id="RHEA:23476"/>
        <dbReference type="ChEBI" id="CHEBI:15377"/>
        <dbReference type="ChEBI" id="CHEBI:15378"/>
        <dbReference type="ChEBI" id="CHEBI:16526"/>
        <dbReference type="ChEBI" id="CHEBI:58613"/>
        <dbReference type="ChEBI" id="CHEBI:58866"/>
        <dbReference type="EC" id="4.1.1.48"/>
    </reaction>
</comment>
<dbReference type="EC" id="4.1.1.48" evidence="8"/>
<evidence type="ECO:0000256" key="1">
    <source>
        <dbReference type="ARBA" id="ARBA00001633"/>
    </source>
</evidence>
<name>A0ABT1E6W6_9FIRM</name>
<keyword evidence="6 8" id="KW-0057">Aromatic amino acid biosynthesis</keyword>
<dbReference type="InterPro" id="IPR001468">
    <property type="entry name" value="Indole-3-GlycerolPSynthase_CS"/>
</dbReference>
<keyword evidence="7 8" id="KW-0456">Lyase</keyword>
<dbReference type="InterPro" id="IPR013785">
    <property type="entry name" value="Aldolase_TIM"/>
</dbReference>
<dbReference type="PROSITE" id="PS00614">
    <property type="entry name" value="IGPS"/>
    <property type="match status" value="1"/>
</dbReference>
<proteinExistence type="inferred from homology"/>
<keyword evidence="11" id="KW-1185">Reference proteome</keyword>
<dbReference type="PANTHER" id="PTHR22854:SF2">
    <property type="entry name" value="INDOLE-3-GLYCEROL-PHOSPHATE SYNTHASE"/>
    <property type="match status" value="1"/>
</dbReference>
<dbReference type="NCBIfam" id="NF001377">
    <property type="entry name" value="PRK00278.2-4"/>
    <property type="match status" value="1"/>
</dbReference>
<dbReference type="Pfam" id="PF00218">
    <property type="entry name" value="IGPS"/>
    <property type="match status" value="1"/>
</dbReference>
<dbReference type="InterPro" id="IPR045186">
    <property type="entry name" value="Indole-3-glycerol_P_synth"/>
</dbReference>
<evidence type="ECO:0000313" key="11">
    <source>
        <dbReference type="Proteomes" id="UP001523566"/>
    </source>
</evidence>
<evidence type="ECO:0000256" key="8">
    <source>
        <dbReference type="HAMAP-Rule" id="MF_00134"/>
    </source>
</evidence>
<evidence type="ECO:0000256" key="6">
    <source>
        <dbReference type="ARBA" id="ARBA00023141"/>
    </source>
</evidence>
<evidence type="ECO:0000256" key="4">
    <source>
        <dbReference type="ARBA" id="ARBA00022793"/>
    </source>
</evidence>
<dbReference type="SUPFAM" id="SSF51366">
    <property type="entry name" value="Ribulose-phoshate binding barrel"/>
    <property type="match status" value="1"/>
</dbReference>
<keyword evidence="4 8" id="KW-0210">Decarboxylase</keyword>
<comment type="similarity">
    <text evidence="8">Belongs to the TrpC family.</text>
</comment>
<dbReference type="RefSeq" id="WP_262065365.1">
    <property type="nucleotide sequence ID" value="NZ_JAMXOD010000004.1"/>
</dbReference>
<evidence type="ECO:0000256" key="5">
    <source>
        <dbReference type="ARBA" id="ARBA00022822"/>
    </source>
</evidence>
<dbReference type="Gene3D" id="3.20.20.70">
    <property type="entry name" value="Aldolase class I"/>
    <property type="match status" value="1"/>
</dbReference>